<dbReference type="EMBL" id="UWOC01000179">
    <property type="protein sequence ID" value="VCU10743.1"/>
    <property type="molecule type" value="Genomic_DNA"/>
</dbReference>
<dbReference type="AlphaFoldDB" id="A0A447CZM4"/>
<dbReference type="PROSITE" id="PS51160">
    <property type="entry name" value="ACYLPHOSPHATASE_3"/>
    <property type="match status" value="1"/>
</dbReference>
<feature type="active site" evidence="4">
    <location>
        <position position="41"/>
    </location>
</feature>
<dbReference type="PROSITE" id="PS00151">
    <property type="entry name" value="ACYLPHOSPHATASE_2"/>
    <property type="match status" value="1"/>
</dbReference>
<dbReference type="Proteomes" id="UP000289200">
    <property type="component" value="Unassembled WGS sequence"/>
</dbReference>
<reference evidence="8" key="1">
    <citation type="submission" date="2018-10" db="EMBL/GenBank/DDBJ databases">
        <authorList>
            <person name="Peiro R."/>
            <person name="Begona"/>
            <person name="Cbmso G."/>
            <person name="Lopez M."/>
            <person name="Gonzalez S."/>
            <person name="Sacristan E."/>
            <person name="Castillo E."/>
        </authorList>
    </citation>
    <scope>NUCLEOTIDE SEQUENCE [LARGE SCALE GENOMIC DNA]</scope>
</reference>
<evidence type="ECO:0000256" key="1">
    <source>
        <dbReference type="ARBA" id="ARBA00005614"/>
    </source>
</evidence>
<dbReference type="InterPro" id="IPR036046">
    <property type="entry name" value="Acylphosphatase-like_dom_sf"/>
</dbReference>
<dbReference type="InterPro" id="IPR017968">
    <property type="entry name" value="Acylphosphatase_CS"/>
</dbReference>
<feature type="active site" evidence="4">
    <location>
        <position position="23"/>
    </location>
</feature>
<evidence type="ECO:0000256" key="5">
    <source>
        <dbReference type="RuleBase" id="RU004168"/>
    </source>
</evidence>
<dbReference type="PANTHER" id="PTHR47268">
    <property type="entry name" value="ACYLPHOSPHATASE"/>
    <property type="match status" value="1"/>
</dbReference>
<evidence type="ECO:0000313" key="8">
    <source>
        <dbReference type="Proteomes" id="UP000289200"/>
    </source>
</evidence>
<sequence>MSDPAMVVRHLLVRGRVQGVGYRAWAEAEARRRGLDGWVRNRIGGAVEIVAAGPEALVEDFVTACRRGPWRARVDDIAIEAASSRLLEQRRPGEVFSVLGTA</sequence>
<comment type="similarity">
    <text evidence="1 5">Belongs to the acylphosphatase family.</text>
</comment>
<evidence type="ECO:0000256" key="4">
    <source>
        <dbReference type="PROSITE-ProRule" id="PRU00520"/>
    </source>
</evidence>
<dbReference type="InterPro" id="IPR001792">
    <property type="entry name" value="Acylphosphatase-like_dom"/>
</dbReference>
<dbReference type="NCBIfam" id="NF010996">
    <property type="entry name" value="PRK14421.1"/>
    <property type="match status" value="1"/>
</dbReference>
<gene>
    <name evidence="7" type="primary">acyP</name>
    <name evidence="7" type="ORF">RHODGE_RHODGE_03946</name>
</gene>
<dbReference type="PANTHER" id="PTHR47268:SF4">
    <property type="entry name" value="ACYLPHOSPHATASE"/>
    <property type="match status" value="1"/>
</dbReference>
<dbReference type="SUPFAM" id="SSF54975">
    <property type="entry name" value="Acylphosphatase/BLUF domain-like"/>
    <property type="match status" value="1"/>
</dbReference>
<dbReference type="Gene3D" id="3.30.70.100">
    <property type="match status" value="1"/>
</dbReference>
<dbReference type="InterPro" id="IPR020456">
    <property type="entry name" value="Acylphosphatase"/>
</dbReference>
<evidence type="ECO:0000259" key="6">
    <source>
        <dbReference type="PROSITE" id="PS51160"/>
    </source>
</evidence>
<organism evidence="7 8">
    <name type="scientific">Rhodoplanes serenus</name>
    <dbReference type="NCBI Taxonomy" id="200615"/>
    <lineage>
        <taxon>Bacteria</taxon>
        <taxon>Pseudomonadati</taxon>
        <taxon>Pseudomonadota</taxon>
        <taxon>Alphaproteobacteria</taxon>
        <taxon>Hyphomicrobiales</taxon>
        <taxon>Nitrobacteraceae</taxon>
        <taxon>Rhodoplanes</taxon>
    </lineage>
</organism>
<dbReference type="RefSeq" id="WP_129610807.1">
    <property type="nucleotide sequence ID" value="NZ_UWOC01000179.1"/>
</dbReference>
<proteinExistence type="inferred from homology"/>
<comment type="catalytic activity">
    <reaction evidence="3 4">
        <text>an acyl phosphate + H2O = a carboxylate + phosphate + H(+)</text>
        <dbReference type="Rhea" id="RHEA:14965"/>
        <dbReference type="ChEBI" id="CHEBI:15377"/>
        <dbReference type="ChEBI" id="CHEBI:15378"/>
        <dbReference type="ChEBI" id="CHEBI:29067"/>
        <dbReference type="ChEBI" id="CHEBI:43474"/>
        <dbReference type="ChEBI" id="CHEBI:59918"/>
        <dbReference type="EC" id="3.6.1.7"/>
    </reaction>
</comment>
<feature type="domain" description="Acylphosphatase-like" evidence="6">
    <location>
        <begin position="8"/>
        <end position="100"/>
    </location>
</feature>
<dbReference type="GO" id="GO:0003998">
    <property type="term" value="F:acylphosphatase activity"/>
    <property type="evidence" value="ECO:0007669"/>
    <property type="project" value="UniProtKB-EC"/>
</dbReference>
<dbReference type="Pfam" id="PF00708">
    <property type="entry name" value="Acylphosphatase"/>
    <property type="match status" value="1"/>
</dbReference>
<comment type="caution">
    <text evidence="7">The sequence shown here is derived from an EMBL/GenBank/DDBJ whole genome shotgun (WGS) entry which is preliminary data.</text>
</comment>
<name>A0A447CZM4_9BRAD</name>
<accession>A0A447CZM4</accession>
<evidence type="ECO:0000256" key="2">
    <source>
        <dbReference type="ARBA" id="ARBA00012150"/>
    </source>
</evidence>
<keyword evidence="8" id="KW-1185">Reference proteome</keyword>
<evidence type="ECO:0000256" key="3">
    <source>
        <dbReference type="ARBA" id="ARBA00047645"/>
    </source>
</evidence>
<evidence type="ECO:0000313" key="7">
    <source>
        <dbReference type="EMBL" id="VCU10743.1"/>
    </source>
</evidence>
<dbReference type="EC" id="3.6.1.7" evidence="2 4"/>
<dbReference type="OrthoDB" id="5295388at2"/>
<protein>
    <recommendedName>
        <fullName evidence="2 4">acylphosphatase</fullName>
        <ecNumber evidence="2 4">3.6.1.7</ecNumber>
    </recommendedName>
</protein>
<keyword evidence="4" id="KW-0378">Hydrolase</keyword>